<dbReference type="Proteomes" id="UP000012164">
    <property type="component" value="Unassembled WGS sequence"/>
</dbReference>
<sequence>MNLTHLCKIIQNLISIFYEKPIKLIQVEFLIRILNENRNPTN</sequence>
<organism evidence="1 2">
    <name type="scientific">Leptospira interrogans str. FPW1039</name>
    <dbReference type="NCBI Taxonomy" id="1193040"/>
    <lineage>
        <taxon>Bacteria</taxon>
        <taxon>Pseudomonadati</taxon>
        <taxon>Spirochaetota</taxon>
        <taxon>Spirochaetia</taxon>
        <taxon>Leptospirales</taxon>
        <taxon>Leptospiraceae</taxon>
        <taxon>Leptospira</taxon>
    </lineage>
</organism>
<name>A0A0F6IAD8_LEPIR</name>
<dbReference type="AlphaFoldDB" id="A0A0F6IAD8"/>
<accession>A0A0F6IAD8</accession>
<reference evidence="1 2" key="1">
    <citation type="submission" date="2013-01" db="EMBL/GenBank/DDBJ databases">
        <authorList>
            <person name="Harkins D.M."/>
            <person name="Durkin A.S."/>
            <person name="Brinkac L.M."/>
            <person name="Haft D.H."/>
            <person name="Selengut J.D."/>
            <person name="Sanka R."/>
            <person name="DePew J."/>
            <person name="Purushe J."/>
            <person name="Peacock S.J."/>
            <person name="Thaipadungpanit J."/>
            <person name="Wuthiekanun V.W."/>
            <person name="Day N.P."/>
            <person name="Vinetz J.M."/>
            <person name="Sutton G.G."/>
            <person name="Nierman W.C."/>
            <person name="Fouts D.E."/>
        </authorList>
    </citation>
    <scope>NUCLEOTIDE SEQUENCE [LARGE SCALE GENOMIC DNA]</scope>
    <source>
        <strain evidence="1 2">FPW1039</strain>
    </source>
</reference>
<evidence type="ECO:0000313" key="1">
    <source>
        <dbReference type="EMBL" id="EMJ35013.1"/>
    </source>
</evidence>
<dbReference type="EMBL" id="AKWR02000190">
    <property type="protein sequence ID" value="EMJ35013.1"/>
    <property type="molecule type" value="Genomic_DNA"/>
</dbReference>
<protein>
    <submittedName>
        <fullName evidence="1">Uncharacterized protein</fullName>
    </submittedName>
</protein>
<evidence type="ECO:0000313" key="2">
    <source>
        <dbReference type="Proteomes" id="UP000012164"/>
    </source>
</evidence>
<comment type="caution">
    <text evidence="1">The sequence shown here is derived from an EMBL/GenBank/DDBJ whole genome shotgun (WGS) entry which is preliminary data.</text>
</comment>
<proteinExistence type="predicted"/>
<gene>
    <name evidence="1" type="ORF">LEP1GSC079_4352</name>
</gene>